<organism evidence="3">
    <name type="scientific">Solanum chacoense</name>
    <name type="common">Chaco potato</name>
    <dbReference type="NCBI Taxonomy" id="4108"/>
    <lineage>
        <taxon>Eukaryota</taxon>
        <taxon>Viridiplantae</taxon>
        <taxon>Streptophyta</taxon>
        <taxon>Embryophyta</taxon>
        <taxon>Tracheophyta</taxon>
        <taxon>Spermatophyta</taxon>
        <taxon>Magnoliopsida</taxon>
        <taxon>eudicotyledons</taxon>
        <taxon>Gunneridae</taxon>
        <taxon>Pentapetalae</taxon>
        <taxon>asterids</taxon>
        <taxon>lamiids</taxon>
        <taxon>Solanales</taxon>
        <taxon>Solanaceae</taxon>
        <taxon>Solanoideae</taxon>
        <taxon>Solaneae</taxon>
        <taxon>Solanum</taxon>
    </lineage>
</organism>
<dbReference type="PANTHER" id="PTHR12872:SF3">
    <property type="entry name" value="ALPHA-N-ACETYLGLUCOSAMINIDASE"/>
    <property type="match status" value="1"/>
</dbReference>
<proteinExistence type="predicted"/>
<dbReference type="Gene3D" id="3.20.20.80">
    <property type="entry name" value="Glycosidases"/>
    <property type="match status" value="1"/>
</dbReference>
<sequence length="170" mass="19585">MQSADSDAVWLMQGWLFTYDPFWRPTQMKALLHSVPLGKLIVLDLYAEVKPIWATSKQFYGIPYIWCMLHNFAGNVEMYGVLDAVGSGPVEARTSENSTMVGVGMSMEGIEQNPVVYDLMSEMAFQHRPVDVKAWIDLYSRRRYGRFVQPMQDAWNILYHTIYNCTDGRL</sequence>
<dbReference type="AlphaFoldDB" id="A0A0V0GU17"/>
<dbReference type="Gene3D" id="1.20.120.670">
    <property type="entry name" value="N-acetyl-b-d-glucoasminidase"/>
    <property type="match status" value="1"/>
</dbReference>
<name>A0A0V0GU17_SOLCH</name>
<accession>A0A0V0GU17</accession>
<dbReference type="EMBL" id="GEDG01031014">
    <property type="protein sequence ID" value="JAP11621.1"/>
    <property type="molecule type" value="Transcribed_RNA"/>
</dbReference>
<dbReference type="Pfam" id="PF05089">
    <property type="entry name" value="NAGLU"/>
    <property type="match status" value="1"/>
</dbReference>
<feature type="domain" description="Alpha-N-acetylglucosaminidase C-terminal" evidence="2">
    <location>
        <begin position="135"/>
        <end position="168"/>
    </location>
</feature>
<feature type="domain" description="Alpha-N-acetylglucosaminidase tim-barrel" evidence="1">
    <location>
        <begin position="1"/>
        <end position="126"/>
    </location>
</feature>
<evidence type="ECO:0000313" key="3">
    <source>
        <dbReference type="EMBL" id="JAP11621.1"/>
    </source>
</evidence>
<dbReference type="Pfam" id="PF12972">
    <property type="entry name" value="NAGLU_C"/>
    <property type="match status" value="1"/>
</dbReference>
<evidence type="ECO:0000259" key="1">
    <source>
        <dbReference type="Pfam" id="PF05089"/>
    </source>
</evidence>
<dbReference type="InterPro" id="IPR024733">
    <property type="entry name" value="NAGLU_tim-barrel"/>
</dbReference>
<reference evidence="3" key="1">
    <citation type="submission" date="2015-12" db="EMBL/GenBank/DDBJ databases">
        <title>Gene expression during late stages of embryo sac development: a critical building block for successful pollen-pistil interactions.</title>
        <authorList>
            <person name="Liu Y."/>
            <person name="Joly V."/>
            <person name="Sabar M."/>
            <person name="Matton D.P."/>
        </authorList>
    </citation>
    <scope>NUCLEOTIDE SEQUENCE</scope>
</reference>
<dbReference type="InterPro" id="IPR007781">
    <property type="entry name" value="NAGLU"/>
</dbReference>
<protein>
    <submittedName>
        <fullName evidence="3">Putative ovule protein</fullName>
    </submittedName>
</protein>
<dbReference type="InterPro" id="IPR024732">
    <property type="entry name" value="NAGLU_C"/>
</dbReference>
<dbReference type="PANTHER" id="PTHR12872">
    <property type="entry name" value="ALPHA-N-ACETYLGLUCOSAMINIDASE"/>
    <property type="match status" value="1"/>
</dbReference>
<evidence type="ECO:0000259" key="2">
    <source>
        <dbReference type="Pfam" id="PF12972"/>
    </source>
</evidence>